<proteinExistence type="predicted"/>
<dbReference type="EMBL" id="BAAADO010000003">
    <property type="protein sequence ID" value="GAA0489885.1"/>
    <property type="molecule type" value="Genomic_DNA"/>
</dbReference>
<accession>A0ABN1B4I0</accession>
<evidence type="ECO:0000313" key="1">
    <source>
        <dbReference type="EMBL" id="GAA0489885.1"/>
    </source>
</evidence>
<name>A0ABN1B4I0_9BACI</name>
<sequence>MGVGYGIVCRSCGFSKEFMLGVGGDEYYAGENQFEILHPKTKDQVKKAIGDLPIHHVDFDRRLLHCQQCHHLYVRPLMKICYGHQQVFNTNQHCSRCKGKAEIVDDLEFSEMACPECNKKSLEVKTFTMWD</sequence>
<dbReference type="Proteomes" id="UP001500880">
    <property type="component" value="Unassembled WGS sequence"/>
</dbReference>
<organism evidence="1 2">
    <name type="scientific">Salinibacillus aidingensis</name>
    <dbReference type="NCBI Taxonomy" id="237684"/>
    <lineage>
        <taxon>Bacteria</taxon>
        <taxon>Bacillati</taxon>
        <taxon>Bacillota</taxon>
        <taxon>Bacilli</taxon>
        <taxon>Bacillales</taxon>
        <taxon>Bacillaceae</taxon>
        <taxon>Salinibacillus</taxon>
    </lineage>
</organism>
<gene>
    <name evidence="1" type="ORF">GCM10008986_14740</name>
</gene>
<comment type="caution">
    <text evidence="1">The sequence shown here is derived from an EMBL/GenBank/DDBJ whole genome shotgun (WGS) entry which is preliminary data.</text>
</comment>
<dbReference type="RefSeq" id="WP_343839322.1">
    <property type="nucleotide sequence ID" value="NZ_BAAADO010000003.1"/>
</dbReference>
<evidence type="ECO:0000313" key="2">
    <source>
        <dbReference type="Proteomes" id="UP001500880"/>
    </source>
</evidence>
<keyword evidence="2" id="KW-1185">Reference proteome</keyword>
<reference evidence="1 2" key="1">
    <citation type="journal article" date="2019" name="Int. J. Syst. Evol. Microbiol.">
        <title>The Global Catalogue of Microorganisms (GCM) 10K type strain sequencing project: providing services to taxonomists for standard genome sequencing and annotation.</title>
        <authorList>
            <consortium name="The Broad Institute Genomics Platform"/>
            <consortium name="The Broad Institute Genome Sequencing Center for Infectious Disease"/>
            <person name="Wu L."/>
            <person name="Ma J."/>
        </authorList>
    </citation>
    <scope>NUCLEOTIDE SEQUENCE [LARGE SCALE GENOMIC DNA]</scope>
    <source>
        <strain evidence="1 2">JCM 12389</strain>
    </source>
</reference>
<protein>
    <submittedName>
        <fullName evidence="1">Uncharacterized protein</fullName>
    </submittedName>
</protein>